<evidence type="ECO:0000256" key="3">
    <source>
        <dbReference type="ARBA" id="ARBA00023239"/>
    </source>
</evidence>
<dbReference type="Proteomes" id="UP000596660">
    <property type="component" value="Unplaced"/>
</dbReference>
<feature type="domain" description="Terpene synthase N-terminal" evidence="4">
    <location>
        <begin position="7"/>
        <end position="134"/>
    </location>
</feature>
<dbReference type="InterPro" id="IPR036965">
    <property type="entry name" value="Terpene_synth_N_sf"/>
</dbReference>
<evidence type="ECO:0000313" key="5">
    <source>
        <dbReference type="EnsemblPlants" id="AUR62014628-RA:cds"/>
    </source>
</evidence>
<dbReference type="PANTHER" id="PTHR31225:SF0">
    <property type="entry name" value="S-(+)-LINALOOL SYNTHASE, CHLOROPLASTIC"/>
    <property type="match status" value="1"/>
</dbReference>
<dbReference type="InterPro" id="IPR050148">
    <property type="entry name" value="Terpene_synthase-like"/>
</dbReference>
<name>A0A803LKY1_CHEQI</name>
<dbReference type="SUPFAM" id="SSF48239">
    <property type="entry name" value="Terpenoid cyclases/Protein prenyltransferases"/>
    <property type="match status" value="1"/>
</dbReference>
<dbReference type="Gene3D" id="1.10.600.10">
    <property type="entry name" value="Farnesyl Diphosphate Synthase"/>
    <property type="match status" value="1"/>
</dbReference>
<reference evidence="5" key="1">
    <citation type="journal article" date="2017" name="Nature">
        <title>The genome of Chenopodium quinoa.</title>
        <authorList>
            <person name="Jarvis D.E."/>
            <person name="Ho Y.S."/>
            <person name="Lightfoot D.J."/>
            <person name="Schmoeckel S.M."/>
            <person name="Li B."/>
            <person name="Borm T.J.A."/>
            <person name="Ohyanagi H."/>
            <person name="Mineta K."/>
            <person name="Michell C.T."/>
            <person name="Saber N."/>
            <person name="Kharbatia N.M."/>
            <person name="Rupper R.R."/>
            <person name="Sharp A.R."/>
            <person name="Dally N."/>
            <person name="Boughton B.A."/>
            <person name="Woo Y.H."/>
            <person name="Gao G."/>
            <person name="Schijlen E.G.W.M."/>
            <person name="Guo X."/>
            <person name="Momin A.A."/>
            <person name="Negrao S."/>
            <person name="Al-Babili S."/>
            <person name="Gehring C."/>
            <person name="Roessner U."/>
            <person name="Jung C."/>
            <person name="Murphy K."/>
            <person name="Arold S.T."/>
            <person name="Gojobori T."/>
            <person name="van der Linden C.G."/>
            <person name="van Loo E.N."/>
            <person name="Jellen E.N."/>
            <person name="Maughan P.J."/>
            <person name="Tester M."/>
        </authorList>
    </citation>
    <scope>NUCLEOTIDE SEQUENCE [LARGE SCALE GENOMIC DNA]</scope>
    <source>
        <strain evidence="5">cv. PI 614886</strain>
    </source>
</reference>
<accession>A0A803LKY1</accession>
<dbReference type="AlphaFoldDB" id="A0A803LKY1"/>
<keyword evidence="3" id="KW-0456">Lyase</keyword>
<evidence type="ECO:0000313" key="6">
    <source>
        <dbReference type="Proteomes" id="UP000596660"/>
    </source>
</evidence>
<evidence type="ECO:0000256" key="2">
    <source>
        <dbReference type="ARBA" id="ARBA00022842"/>
    </source>
</evidence>
<comment type="cofactor">
    <cofactor evidence="1">
        <name>Mg(2+)</name>
        <dbReference type="ChEBI" id="CHEBI:18420"/>
    </cofactor>
</comment>
<dbReference type="Pfam" id="PF01397">
    <property type="entry name" value="Terpene_synth"/>
    <property type="match status" value="1"/>
</dbReference>
<protein>
    <recommendedName>
        <fullName evidence="4">Terpene synthase N-terminal domain-containing protein</fullName>
    </recommendedName>
</protein>
<dbReference type="EnsemblPlants" id="AUR62014628-RA">
    <property type="protein sequence ID" value="AUR62014628-RA:cds"/>
    <property type="gene ID" value="AUR62014628"/>
</dbReference>
<dbReference type="Gramene" id="AUR62014628-RA">
    <property type="protein sequence ID" value="AUR62014628-RA:cds"/>
    <property type="gene ID" value="AUR62014628"/>
</dbReference>
<keyword evidence="6" id="KW-1185">Reference proteome</keyword>
<reference evidence="5" key="2">
    <citation type="submission" date="2021-03" db="UniProtKB">
        <authorList>
            <consortium name="EnsemblPlants"/>
        </authorList>
    </citation>
    <scope>IDENTIFICATION</scope>
</reference>
<organism evidence="5 6">
    <name type="scientific">Chenopodium quinoa</name>
    <name type="common">Quinoa</name>
    <dbReference type="NCBI Taxonomy" id="63459"/>
    <lineage>
        <taxon>Eukaryota</taxon>
        <taxon>Viridiplantae</taxon>
        <taxon>Streptophyta</taxon>
        <taxon>Embryophyta</taxon>
        <taxon>Tracheophyta</taxon>
        <taxon>Spermatophyta</taxon>
        <taxon>Magnoliopsida</taxon>
        <taxon>eudicotyledons</taxon>
        <taxon>Gunneridae</taxon>
        <taxon>Pentapetalae</taxon>
        <taxon>Caryophyllales</taxon>
        <taxon>Chenopodiaceae</taxon>
        <taxon>Chenopodioideae</taxon>
        <taxon>Atripliceae</taxon>
        <taxon>Chenopodium</taxon>
    </lineage>
</organism>
<keyword evidence="2" id="KW-0460">Magnesium</keyword>
<sequence length="214" mass="24413">MANKSSEGKVDHVEELVMIDAIQRLGLECYFGDDIDRILRKCSETDSEGGGDDLHGVALRFRLLRQGGYNLQADIFEKFIDNNGRFKQELEKDTKGLMSLFEASELGISGDQILDEASEFTWNLLNTSLEHVKKSDETAIIRNTLNNPFHKSLPRLTAKNQIHNFETLLNSLHDDCYGTNDQWIKDIQELAKIDVNMSQTTLKNEINQVSRYET</sequence>
<evidence type="ECO:0000256" key="1">
    <source>
        <dbReference type="ARBA" id="ARBA00001946"/>
    </source>
</evidence>
<dbReference type="InterPro" id="IPR008930">
    <property type="entry name" value="Terpenoid_cyclase/PrenylTrfase"/>
</dbReference>
<dbReference type="GO" id="GO:0010333">
    <property type="term" value="F:terpene synthase activity"/>
    <property type="evidence" value="ECO:0007669"/>
    <property type="project" value="InterPro"/>
</dbReference>
<dbReference type="InterPro" id="IPR008949">
    <property type="entry name" value="Isoprenoid_synthase_dom_sf"/>
</dbReference>
<proteinExistence type="predicted"/>
<evidence type="ECO:0000259" key="4">
    <source>
        <dbReference type="Pfam" id="PF01397"/>
    </source>
</evidence>
<dbReference type="GO" id="GO:0016114">
    <property type="term" value="P:terpenoid biosynthetic process"/>
    <property type="evidence" value="ECO:0007669"/>
    <property type="project" value="InterPro"/>
</dbReference>
<dbReference type="PANTHER" id="PTHR31225">
    <property type="entry name" value="OS04G0344100 PROTEIN-RELATED"/>
    <property type="match status" value="1"/>
</dbReference>
<dbReference type="OMA" id="TFMARNF"/>
<dbReference type="InterPro" id="IPR001906">
    <property type="entry name" value="Terpene_synth_N"/>
</dbReference>
<dbReference type="Gene3D" id="1.50.10.130">
    <property type="entry name" value="Terpene synthase, N-terminal domain"/>
    <property type="match status" value="1"/>
</dbReference>